<name>A0A5J4VK02_9EUKA</name>
<organism evidence="8 9">
    <name type="scientific">Streblomastix strix</name>
    <dbReference type="NCBI Taxonomy" id="222440"/>
    <lineage>
        <taxon>Eukaryota</taxon>
        <taxon>Metamonada</taxon>
        <taxon>Preaxostyla</taxon>
        <taxon>Oxymonadida</taxon>
        <taxon>Streblomastigidae</taxon>
        <taxon>Streblomastix</taxon>
    </lineage>
</organism>
<dbReference type="InterPro" id="IPR000719">
    <property type="entry name" value="Prot_kinase_dom"/>
</dbReference>
<evidence type="ECO:0000259" key="7">
    <source>
        <dbReference type="PROSITE" id="PS50011"/>
    </source>
</evidence>
<protein>
    <submittedName>
        <fullName evidence="8">Putative AGC family protein kinase</fullName>
    </submittedName>
</protein>
<dbReference type="PANTHER" id="PTHR24348">
    <property type="entry name" value="SERINE/THREONINE-PROTEIN KINASE UNC-51-RELATED"/>
    <property type="match status" value="1"/>
</dbReference>
<evidence type="ECO:0000256" key="6">
    <source>
        <dbReference type="SAM" id="Phobius"/>
    </source>
</evidence>
<dbReference type="OrthoDB" id="4062651at2759"/>
<keyword evidence="6" id="KW-1133">Transmembrane helix</keyword>
<keyword evidence="6" id="KW-0812">Transmembrane</keyword>
<sequence>IVMKYYPGGDLRQQIEAMKALPLNDKQKQEISLKWLYQILQALKYLHENNIIHRDLKPENIFIDEHGNVKTGDFGLAKKLDNYDYAKAEGTKVYEPVEAFVFQQMTAMSDIWSLGVIATELLTGRHPYEGQTQLETIDNIKNNRKTPLSDEVQGQMRDIIERMLNSDQNKRPTAQQILDNELMKNQIDIEDPIEYKSIFKRIGSFLRGGLFKKTITWIIIILIVYFVALFVLQILQKVVFRVQKAEKEKQIAEEEQLKLIEIAFQAKDEETKAKNEKQIAEEKAQQSEEKAQQSEEKAQQSEYERLKAEQLRLEEEEKRKQADERARRAENKKDPLQKIMKEVEKVPKEIGKEIEKEAKNVGREIEKSAKQVEKELKKIPKEIGRGIEKGAKKIGKLFKK</sequence>
<keyword evidence="1" id="KW-0808">Transferase</keyword>
<comment type="caution">
    <text evidence="8">The sequence shown here is derived from an EMBL/GenBank/DDBJ whole genome shotgun (WGS) entry which is preliminary data.</text>
</comment>
<dbReference type="SUPFAM" id="SSF56112">
    <property type="entry name" value="Protein kinase-like (PK-like)"/>
    <property type="match status" value="1"/>
</dbReference>
<dbReference type="GO" id="GO:0000045">
    <property type="term" value="P:autophagosome assembly"/>
    <property type="evidence" value="ECO:0007669"/>
    <property type="project" value="TreeGrafter"/>
</dbReference>
<keyword evidence="4" id="KW-0067">ATP-binding</keyword>
<evidence type="ECO:0000256" key="3">
    <source>
        <dbReference type="ARBA" id="ARBA00022777"/>
    </source>
</evidence>
<evidence type="ECO:0000313" key="9">
    <source>
        <dbReference type="Proteomes" id="UP000324800"/>
    </source>
</evidence>
<keyword evidence="3 8" id="KW-0418">Kinase</keyword>
<evidence type="ECO:0000256" key="1">
    <source>
        <dbReference type="ARBA" id="ARBA00022679"/>
    </source>
</evidence>
<dbReference type="GO" id="GO:0004674">
    <property type="term" value="F:protein serine/threonine kinase activity"/>
    <property type="evidence" value="ECO:0007669"/>
    <property type="project" value="InterPro"/>
</dbReference>
<dbReference type="GO" id="GO:0000407">
    <property type="term" value="C:phagophore assembly site"/>
    <property type="evidence" value="ECO:0007669"/>
    <property type="project" value="TreeGrafter"/>
</dbReference>
<dbReference type="InterPro" id="IPR011009">
    <property type="entry name" value="Kinase-like_dom_sf"/>
</dbReference>
<dbReference type="Gene3D" id="1.10.510.10">
    <property type="entry name" value="Transferase(Phosphotransferase) domain 1"/>
    <property type="match status" value="1"/>
</dbReference>
<evidence type="ECO:0000256" key="2">
    <source>
        <dbReference type="ARBA" id="ARBA00022741"/>
    </source>
</evidence>
<reference evidence="8 9" key="1">
    <citation type="submission" date="2019-03" db="EMBL/GenBank/DDBJ databases">
        <title>Single cell metagenomics reveals metabolic interactions within the superorganism composed of flagellate Streblomastix strix and complex community of Bacteroidetes bacteria on its surface.</title>
        <authorList>
            <person name="Treitli S.C."/>
            <person name="Kolisko M."/>
            <person name="Husnik F."/>
            <person name="Keeling P."/>
            <person name="Hampl V."/>
        </authorList>
    </citation>
    <scope>NUCLEOTIDE SEQUENCE [LARGE SCALE GENOMIC DNA]</scope>
    <source>
        <strain evidence="8">ST1C</strain>
    </source>
</reference>
<dbReference type="PANTHER" id="PTHR24348:SF22">
    <property type="entry name" value="NON-SPECIFIC SERINE_THREONINE PROTEIN KINASE"/>
    <property type="match status" value="1"/>
</dbReference>
<dbReference type="GO" id="GO:0010506">
    <property type="term" value="P:regulation of autophagy"/>
    <property type="evidence" value="ECO:0007669"/>
    <property type="project" value="InterPro"/>
</dbReference>
<feature type="non-terminal residue" evidence="8">
    <location>
        <position position="1"/>
    </location>
</feature>
<evidence type="ECO:0000256" key="5">
    <source>
        <dbReference type="SAM" id="MobiDB-lite"/>
    </source>
</evidence>
<dbReference type="GO" id="GO:0016020">
    <property type="term" value="C:membrane"/>
    <property type="evidence" value="ECO:0007669"/>
    <property type="project" value="TreeGrafter"/>
</dbReference>
<dbReference type="InterPro" id="IPR045269">
    <property type="entry name" value="Atg1-like"/>
</dbReference>
<accession>A0A5J4VK02</accession>
<dbReference type="Proteomes" id="UP000324800">
    <property type="component" value="Unassembled WGS sequence"/>
</dbReference>
<dbReference type="GO" id="GO:0005524">
    <property type="term" value="F:ATP binding"/>
    <property type="evidence" value="ECO:0007669"/>
    <property type="project" value="UniProtKB-KW"/>
</dbReference>
<evidence type="ECO:0000256" key="4">
    <source>
        <dbReference type="ARBA" id="ARBA00022840"/>
    </source>
</evidence>
<dbReference type="AlphaFoldDB" id="A0A5J4VK02"/>
<dbReference type="GO" id="GO:0005776">
    <property type="term" value="C:autophagosome"/>
    <property type="evidence" value="ECO:0007669"/>
    <property type="project" value="TreeGrafter"/>
</dbReference>
<dbReference type="SMART" id="SM00220">
    <property type="entry name" value="S_TKc"/>
    <property type="match status" value="1"/>
</dbReference>
<dbReference type="EMBL" id="SNRW01006510">
    <property type="protein sequence ID" value="KAA6382928.1"/>
    <property type="molecule type" value="Genomic_DNA"/>
</dbReference>
<proteinExistence type="predicted"/>
<keyword evidence="2" id="KW-0547">Nucleotide-binding</keyword>
<feature type="region of interest" description="Disordered" evidence="5">
    <location>
        <begin position="314"/>
        <end position="344"/>
    </location>
</feature>
<keyword evidence="6" id="KW-0472">Membrane</keyword>
<gene>
    <name evidence="8" type="ORF">EZS28_021544</name>
</gene>
<dbReference type="PROSITE" id="PS50011">
    <property type="entry name" value="PROTEIN_KINASE_DOM"/>
    <property type="match status" value="1"/>
</dbReference>
<feature type="transmembrane region" description="Helical" evidence="6">
    <location>
        <begin position="215"/>
        <end position="235"/>
    </location>
</feature>
<dbReference type="PROSITE" id="PS00108">
    <property type="entry name" value="PROTEIN_KINASE_ST"/>
    <property type="match status" value="1"/>
</dbReference>
<evidence type="ECO:0000313" key="8">
    <source>
        <dbReference type="EMBL" id="KAA6382928.1"/>
    </source>
</evidence>
<dbReference type="InterPro" id="IPR008271">
    <property type="entry name" value="Ser/Thr_kinase_AS"/>
</dbReference>
<feature type="domain" description="Protein kinase" evidence="7">
    <location>
        <begin position="1"/>
        <end position="183"/>
    </location>
</feature>
<dbReference type="Pfam" id="PF00069">
    <property type="entry name" value="Pkinase"/>
    <property type="match status" value="1"/>
</dbReference>
<feature type="region of interest" description="Disordered" evidence="5">
    <location>
        <begin position="273"/>
        <end position="300"/>
    </location>
</feature>
<dbReference type="GO" id="GO:0005829">
    <property type="term" value="C:cytosol"/>
    <property type="evidence" value="ECO:0007669"/>
    <property type="project" value="TreeGrafter"/>
</dbReference>